<dbReference type="EMBL" id="CP008887">
    <property type="protein sequence ID" value="AIU70766.1"/>
    <property type="molecule type" value="Genomic_DNA"/>
</dbReference>
<gene>
    <name evidence="1" type="ORF">TEU_10710</name>
</gene>
<dbReference type="Proteomes" id="UP000029980">
    <property type="component" value="Chromosome"/>
</dbReference>
<dbReference type="GO" id="GO:0046982">
    <property type="term" value="F:protein heterodimerization activity"/>
    <property type="evidence" value="ECO:0007669"/>
    <property type="project" value="InterPro"/>
</dbReference>
<organism evidence="1 2">
    <name type="scientific">Thermococcus eurythermalis</name>
    <dbReference type="NCBI Taxonomy" id="1505907"/>
    <lineage>
        <taxon>Archaea</taxon>
        <taxon>Methanobacteriati</taxon>
        <taxon>Methanobacteriota</taxon>
        <taxon>Thermococci</taxon>
        <taxon>Thermococcales</taxon>
        <taxon>Thermococcaceae</taxon>
        <taxon>Thermococcus</taxon>
    </lineage>
</organism>
<dbReference type="HOGENOM" id="CLU_197986_1_0_2"/>
<proteinExistence type="predicted"/>
<sequence length="59" mass="6845">MAEMLVKSKVKELVKNLDPEMRVSPEFYDALEEELKVLVEKAVKRAKAEGRKTLYARHV</sequence>
<protein>
    <recommendedName>
        <fullName evidence="3">Transcription factor CBF/NF-Y/archaeal histone domain-containing protein</fullName>
    </recommendedName>
</protein>
<evidence type="ECO:0008006" key="3">
    <source>
        <dbReference type="Google" id="ProtNLM"/>
    </source>
</evidence>
<name>A0A097QWD9_9EURY</name>
<dbReference type="RefSeq" id="WP_050003726.1">
    <property type="nucleotide sequence ID" value="NZ_CP008887.1"/>
</dbReference>
<dbReference type="KEGG" id="teu:TEU_10710"/>
<dbReference type="GeneID" id="25153900"/>
<dbReference type="InterPro" id="IPR009072">
    <property type="entry name" value="Histone-fold"/>
</dbReference>
<keyword evidence="2" id="KW-1185">Reference proteome</keyword>
<accession>A0A097QWD9</accession>
<dbReference type="SUPFAM" id="SSF47113">
    <property type="entry name" value="Histone-fold"/>
    <property type="match status" value="1"/>
</dbReference>
<evidence type="ECO:0000313" key="1">
    <source>
        <dbReference type="EMBL" id="AIU70766.1"/>
    </source>
</evidence>
<reference evidence="1 2" key="1">
    <citation type="journal article" date="2015" name="Int. J. Syst. Evol. Microbiol.">
        <title>Thermococcus eurythermalis sp. nov., a conditional piezophilic hyperthermophilic archaeon with a wide temperature range isolated from an oil-immersed chimney in the Guaymas Basin.</title>
        <authorList>
            <person name="Zhao W."/>
            <person name="Zeng X."/>
            <person name="Xiao X."/>
        </authorList>
    </citation>
    <scope>NUCLEOTIDE SEQUENCE [LARGE SCALE GENOMIC DNA]</scope>
    <source>
        <strain evidence="1 2">A501</strain>
    </source>
</reference>
<dbReference type="STRING" id="1505907.TEU_10710"/>
<evidence type="ECO:0000313" key="2">
    <source>
        <dbReference type="Proteomes" id="UP000029980"/>
    </source>
</evidence>
<dbReference type="AlphaFoldDB" id="A0A097QWD9"/>